<evidence type="ECO:0000256" key="1">
    <source>
        <dbReference type="SAM" id="Coils"/>
    </source>
</evidence>
<dbReference type="Gene3D" id="6.10.340.10">
    <property type="match status" value="1"/>
</dbReference>
<dbReference type="CDD" id="cd12913">
    <property type="entry name" value="PDC1_MCP_like"/>
    <property type="match status" value="1"/>
</dbReference>
<dbReference type="Pfam" id="PF00672">
    <property type="entry name" value="HAMP"/>
    <property type="match status" value="1"/>
</dbReference>
<dbReference type="SMART" id="SM00267">
    <property type="entry name" value="GGDEF"/>
    <property type="match status" value="1"/>
</dbReference>
<dbReference type="EMBL" id="JACHFH010000048">
    <property type="protein sequence ID" value="MBB5337429.1"/>
    <property type="molecule type" value="Genomic_DNA"/>
</dbReference>
<dbReference type="PROSITE" id="PS50887">
    <property type="entry name" value="GGDEF"/>
    <property type="match status" value="1"/>
</dbReference>
<dbReference type="InterPro" id="IPR029787">
    <property type="entry name" value="Nucleotide_cyclase"/>
</dbReference>
<dbReference type="InterPro" id="IPR029151">
    <property type="entry name" value="Sensor-like_sf"/>
</dbReference>
<dbReference type="PANTHER" id="PTHR45138">
    <property type="entry name" value="REGULATORY COMPONENTS OF SENSORY TRANSDUCTION SYSTEM"/>
    <property type="match status" value="1"/>
</dbReference>
<evidence type="ECO:0000313" key="5">
    <source>
        <dbReference type="EMBL" id="MBB5337429.1"/>
    </source>
</evidence>
<sequence length="600" mass="69111">MSHLSDKSIKKQIRSLIFSSLVLTVGMIVFIILYYWNNSIKETMVYTQQETTQAVLQKIKTFIDIPLAINEQNRYFIENGLINIKDVNNDAKFFGSVMRSADDSVYSFSFGTADGEYYGVRSIYDQLEFMESNKYTGGKSTYYMLDDGLQIGRVAKYLKKFDPRTRDWYKAAVENKKPVFSDIYRHFVMNDLAISASYPIYNNKKELTGVLGTHITLYKLNNELQEIVKSRYAKAYIFEKNTGYLVANSDNKPNFTVDAAGVFHRISAKEIKDDTIKTAYINYQNNADDTVNTLVGIRDFYVKVSEYKNSGIDWILITAVPESPYVMAIKKSIWVSAVILLIILFIVVFFSSHKIDNCLQPIYQLIDISEKFSNGDFSKRAHTSQKNEIGVLGIAFNNMADHLETLINRLEHKVKERTIELEQQNIALATTKEKLENLLQIDFLTGLYNRRFLIEKLEASIEKFAKSNTVFAVFMLDIDFFKHINDKYGHDCGDFALKEAASIFKKCLQDYGYAARWGGEEFLVLLPQSDEQFAVNIAENIRREIENYKFLCEDLEMKITLTIGVAVYDYWMSVDEIVKHADIAVYAGKQNGRNRVELYK</sequence>
<dbReference type="Proteomes" id="UP000559117">
    <property type="component" value="Unassembled WGS sequence"/>
</dbReference>
<dbReference type="GO" id="GO:0007165">
    <property type="term" value="P:signal transduction"/>
    <property type="evidence" value="ECO:0007669"/>
    <property type="project" value="InterPro"/>
</dbReference>
<keyword evidence="2" id="KW-1133">Transmembrane helix</keyword>
<dbReference type="GO" id="GO:0052621">
    <property type="term" value="F:diguanylate cyclase activity"/>
    <property type="evidence" value="ECO:0007669"/>
    <property type="project" value="TreeGrafter"/>
</dbReference>
<keyword evidence="2" id="KW-0812">Transmembrane</keyword>
<dbReference type="InterPro" id="IPR003660">
    <property type="entry name" value="HAMP_dom"/>
</dbReference>
<feature type="transmembrane region" description="Helical" evidence="2">
    <location>
        <begin position="333"/>
        <end position="350"/>
    </location>
</feature>
<dbReference type="SUPFAM" id="SSF103190">
    <property type="entry name" value="Sensory domain-like"/>
    <property type="match status" value="1"/>
</dbReference>
<feature type="coiled-coil region" evidence="1">
    <location>
        <begin position="400"/>
        <end position="441"/>
    </location>
</feature>
<evidence type="ECO:0000259" key="3">
    <source>
        <dbReference type="PROSITE" id="PS50885"/>
    </source>
</evidence>
<dbReference type="PROSITE" id="PS50885">
    <property type="entry name" value="HAMP"/>
    <property type="match status" value="1"/>
</dbReference>
<dbReference type="SUPFAM" id="SSF55073">
    <property type="entry name" value="Nucleotide cyclase"/>
    <property type="match status" value="1"/>
</dbReference>
<dbReference type="SMART" id="SM00304">
    <property type="entry name" value="HAMP"/>
    <property type="match status" value="1"/>
</dbReference>
<accession>A0A840UK94</accession>
<gene>
    <name evidence="5" type="ORF">HNR32_002591</name>
</gene>
<feature type="domain" description="HAMP" evidence="3">
    <location>
        <begin position="359"/>
        <end position="408"/>
    </location>
</feature>
<name>A0A840UK94_9FIRM</name>
<dbReference type="CDD" id="cd01949">
    <property type="entry name" value="GGDEF"/>
    <property type="match status" value="1"/>
</dbReference>
<keyword evidence="2" id="KW-0472">Membrane</keyword>
<proteinExistence type="predicted"/>
<dbReference type="Pfam" id="PF00990">
    <property type="entry name" value="GGDEF"/>
    <property type="match status" value="1"/>
</dbReference>
<dbReference type="InterPro" id="IPR050469">
    <property type="entry name" value="Diguanylate_Cyclase"/>
</dbReference>
<dbReference type="RefSeq" id="WP_183863233.1">
    <property type="nucleotide sequence ID" value="NZ_JACHFH010000048.1"/>
</dbReference>
<evidence type="ECO:0000259" key="4">
    <source>
        <dbReference type="PROSITE" id="PS50887"/>
    </source>
</evidence>
<feature type="transmembrane region" description="Helical" evidence="2">
    <location>
        <begin position="16"/>
        <end position="36"/>
    </location>
</feature>
<dbReference type="InterPro" id="IPR000160">
    <property type="entry name" value="GGDEF_dom"/>
</dbReference>
<reference evidence="5 6" key="1">
    <citation type="submission" date="2020-08" db="EMBL/GenBank/DDBJ databases">
        <title>Genomic Encyclopedia of Type Strains, Phase IV (KMG-IV): sequencing the most valuable type-strain genomes for metagenomic binning, comparative biology and taxonomic classification.</title>
        <authorList>
            <person name="Goeker M."/>
        </authorList>
    </citation>
    <scope>NUCLEOTIDE SEQUENCE [LARGE SCALE GENOMIC DNA]</scope>
    <source>
        <strain evidence="5 6">DSM 24661</strain>
    </source>
</reference>
<dbReference type="PANTHER" id="PTHR45138:SF9">
    <property type="entry name" value="DIGUANYLATE CYCLASE DGCM-RELATED"/>
    <property type="match status" value="1"/>
</dbReference>
<feature type="domain" description="GGDEF" evidence="4">
    <location>
        <begin position="469"/>
        <end position="600"/>
    </location>
</feature>
<dbReference type="SUPFAM" id="SSF158472">
    <property type="entry name" value="HAMP domain-like"/>
    <property type="match status" value="1"/>
</dbReference>
<dbReference type="Pfam" id="PF22673">
    <property type="entry name" value="MCP-like_PDC_1"/>
    <property type="match status" value="1"/>
</dbReference>
<organism evidence="5 6">
    <name type="scientific">Pectinatus brassicae</name>
    <dbReference type="NCBI Taxonomy" id="862415"/>
    <lineage>
        <taxon>Bacteria</taxon>
        <taxon>Bacillati</taxon>
        <taxon>Bacillota</taxon>
        <taxon>Negativicutes</taxon>
        <taxon>Selenomonadales</taxon>
        <taxon>Selenomonadaceae</taxon>
        <taxon>Pectinatus</taxon>
    </lineage>
</organism>
<dbReference type="CDD" id="cd06225">
    <property type="entry name" value="HAMP"/>
    <property type="match status" value="1"/>
</dbReference>
<dbReference type="NCBIfam" id="TIGR00254">
    <property type="entry name" value="GGDEF"/>
    <property type="match status" value="1"/>
</dbReference>
<dbReference type="FunFam" id="3.30.70.270:FF:000001">
    <property type="entry name" value="Diguanylate cyclase domain protein"/>
    <property type="match status" value="1"/>
</dbReference>
<evidence type="ECO:0000313" key="6">
    <source>
        <dbReference type="Proteomes" id="UP000559117"/>
    </source>
</evidence>
<evidence type="ECO:0000256" key="2">
    <source>
        <dbReference type="SAM" id="Phobius"/>
    </source>
</evidence>
<dbReference type="Gene3D" id="3.30.70.270">
    <property type="match status" value="1"/>
</dbReference>
<dbReference type="Gene3D" id="3.30.450.20">
    <property type="entry name" value="PAS domain"/>
    <property type="match status" value="1"/>
</dbReference>
<dbReference type="AlphaFoldDB" id="A0A840UK94"/>
<dbReference type="InterPro" id="IPR043128">
    <property type="entry name" value="Rev_trsase/Diguanyl_cyclase"/>
</dbReference>
<comment type="caution">
    <text evidence="5">The sequence shown here is derived from an EMBL/GenBank/DDBJ whole genome shotgun (WGS) entry which is preliminary data.</text>
</comment>
<protein>
    <submittedName>
        <fullName evidence="5">Diguanylate cyclase (GGDEF)-like protein</fullName>
    </submittedName>
</protein>
<keyword evidence="6" id="KW-1185">Reference proteome</keyword>
<dbReference type="GO" id="GO:0016020">
    <property type="term" value="C:membrane"/>
    <property type="evidence" value="ECO:0007669"/>
    <property type="project" value="InterPro"/>
</dbReference>
<keyword evidence="1" id="KW-0175">Coiled coil</keyword>